<dbReference type="EMBL" id="CP119311">
    <property type="protein sequence ID" value="WEK36107.1"/>
    <property type="molecule type" value="Genomic_DNA"/>
</dbReference>
<feature type="domain" description="TraG N-terminal Bacteroidetes" evidence="1">
    <location>
        <begin position="5"/>
        <end position="49"/>
    </location>
</feature>
<feature type="domain" description="TraG P-loop" evidence="2">
    <location>
        <begin position="405"/>
        <end position="809"/>
    </location>
</feature>
<organism evidence="3 4">
    <name type="scientific">Candidatus Pseudobacter hemicellulosilyticus</name>
    <dbReference type="NCBI Taxonomy" id="3121375"/>
    <lineage>
        <taxon>Bacteria</taxon>
        <taxon>Pseudomonadati</taxon>
        <taxon>Bacteroidota</taxon>
        <taxon>Chitinophagia</taxon>
        <taxon>Chitinophagales</taxon>
        <taxon>Chitinophagaceae</taxon>
        <taxon>Pseudobacter</taxon>
    </lineage>
</organism>
<evidence type="ECO:0000259" key="2">
    <source>
        <dbReference type="Pfam" id="PF19044"/>
    </source>
</evidence>
<dbReference type="PANTHER" id="PTHR38467:SF1">
    <property type="entry name" value="CONJUGATIVE TRANSFER: ASSEMBLY"/>
    <property type="match status" value="1"/>
</dbReference>
<dbReference type="InterPro" id="IPR022509">
    <property type="entry name" value="Conjugation_ATPase_TraG"/>
</dbReference>
<dbReference type="Pfam" id="PF19044">
    <property type="entry name" value="P-loop_TraG"/>
    <property type="match status" value="1"/>
</dbReference>
<dbReference type="InterPro" id="IPR027417">
    <property type="entry name" value="P-loop_NTPase"/>
</dbReference>
<name>A0AAJ5WUY1_9BACT</name>
<dbReference type="Gene3D" id="1.10.8.730">
    <property type="match status" value="1"/>
</dbReference>
<evidence type="ECO:0000313" key="3">
    <source>
        <dbReference type="EMBL" id="WEK36107.1"/>
    </source>
</evidence>
<gene>
    <name evidence="3" type="ORF">P0Y53_01215</name>
</gene>
<dbReference type="PANTHER" id="PTHR38467">
    <property type="match status" value="1"/>
</dbReference>
<proteinExistence type="predicted"/>
<dbReference type="Proteomes" id="UP001220610">
    <property type="component" value="Chromosome"/>
</dbReference>
<dbReference type="InterPro" id="IPR053155">
    <property type="entry name" value="F-pilin_assembly_TraC"/>
</dbReference>
<reference evidence="3" key="1">
    <citation type="submission" date="2023-03" db="EMBL/GenBank/DDBJ databases">
        <title>Andean soil-derived lignocellulolytic bacterial consortium as a source of novel taxa and putative plastic-active enzymes.</title>
        <authorList>
            <person name="Diaz-Garcia L."/>
            <person name="Chuvochina M."/>
            <person name="Feuerriegel G."/>
            <person name="Bunk B."/>
            <person name="Sproer C."/>
            <person name="Streit W.R."/>
            <person name="Rodriguez L.M."/>
            <person name="Overmann J."/>
            <person name="Jimenez D.J."/>
        </authorList>
    </citation>
    <scope>NUCLEOTIDE SEQUENCE</scope>
    <source>
        <strain evidence="3">MAG 7</strain>
    </source>
</reference>
<dbReference type="Pfam" id="PF12991">
    <property type="entry name" value="DUF3875"/>
    <property type="match status" value="1"/>
</dbReference>
<dbReference type="NCBIfam" id="TIGR03783">
    <property type="entry name" value="Bac_Flav_CT_G"/>
    <property type="match status" value="1"/>
</dbReference>
<dbReference type="SUPFAM" id="SSF52540">
    <property type="entry name" value="P-loop containing nucleoside triphosphate hydrolases"/>
    <property type="match status" value="1"/>
</dbReference>
<accession>A0AAJ5WUY1</accession>
<sequence>MEKWLKDLFPVLDIEHDCIVSKAGDITVAFELELPEIFTLSDDDYESLHQFWVKAIKVLPKHSVLHKQDWYLESTYKVPESTGNESFLAKAANKHFEGRPYLSHSSYLFLTKCAEGRKPSSSMFSNLLRPHVAPEQTLKPAFREAFEGACGQFRQIMTDSGYVKMKRLTADELYSSEHQVGLLERYFFLNGAGKQKIVRDMDFKDGIKIGQNHCHFFSLGNAEDLPALCGSRITYDKYSTDHTKFPLGFVASLGLMLPFNHIYNQYIIVEDAHQTIKRLESKRLRLQSLSAYSRENTISRDATNAFLNEALSQQRLPVKAHFNIMVWSDDKEELKDRKNGVASALAQLDATSKEESWGAPQLFWAGIPGNGGDFPMNDCFDTFAAQASCFLAQETNYRSDPAGTGIRFCDRFGVPVTFDPYDRPRAAGLSSNLGTIVCGTSGGGKSMTVNHILRCLYDQGAHCVTIDIGGSYRGLCELVGGYYYTYEESNPIKFNPFYLSPGDVLDTEKKESLKSLLVALWKQDDEHLFRSEYVALSNALQGYYRKLEADKSLFPCFNTFYDYLQADYKRVLESQRVKDKDFDVDNFLYVLRSYYDGGEFDYLLNAHENLEILHQRFVVIELDNIKDHPVIFSVVALICVELVISKMRKLPGVRKILTIDEAWKAITKSGMAQFIQYAFKTMRKFNGIPNVVTQELDDLISSQIIKDAIINNSDVKIQMDMRKFVNKFDKLQSALGMSDKGKTILLSVNKDNREIFIDVGGQIMKVFKNELCPAEYFAYTTEGKERVKVLEYARRFGSMEKGIEKLVEEVTANRN</sequence>
<dbReference type="InterPro" id="IPR024451">
    <property type="entry name" value="TraG_N_Bacteroidetes"/>
</dbReference>
<dbReference type="Gene3D" id="3.40.50.300">
    <property type="entry name" value="P-loop containing nucleotide triphosphate hydrolases"/>
    <property type="match status" value="1"/>
</dbReference>
<evidence type="ECO:0000313" key="4">
    <source>
        <dbReference type="Proteomes" id="UP001220610"/>
    </source>
</evidence>
<dbReference type="AlphaFoldDB" id="A0AAJ5WUY1"/>
<dbReference type="InterPro" id="IPR043964">
    <property type="entry name" value="P-loop_TraG"/>
</dbReference>
<evidence type="ECO:0000259" key="1">
    <source>
        <dbReference type="Pfam" id="PF12991"/>
    </source>
</evidence>
<protein>
    <submittedName>
        <fullName evidence="3">TraG family conjugative transposon ATPase</fullName>
    </submittedName>
</protein>